<sequence length="99" mass="10514">MLYAIISEDVADSLARRKGARAAHLARLEALKSQGRLVLAGPHPHADTEDPGSAGFSGSLVVAEFASLEEAQAWADADPYREAGVYAGVKVKPFKRVLP</sequence>
<dbReference type="OrthoDB" id="9797014at2"/>
<feature type="domain" description="YCII-related" evidence="2">
    <location>
        <begin position="1"/>
        <end position="95"/>
    </location>
</feature>
<protein>
    <submittedName>
        <fullName evidence="3">YciI family protein</fullName>
    </submittedName>
</protein>
<dbReference type="Proteomes" id="UP000319732">
    <property type="component" value="Unassembled WGS sequence"/>
</dbReference>
<gene>
    <name evidence="3" type="ORF">FKG94_14505</name>
</gene>
<dbReference type="PANTHER" id="PTHR33606">
    <property type="entry name" value="PROTEIN YCII"/>
    <property type="match status" value="1"/>
</dbReference>
<dbReference type="Pfam" id="PF03795">
    <property type="entry name" value="YCII"/>
    <property type="match status" value="1"/>
</dbReference>
<dbReference type="InterPro" id="IPR011008">
    <property type="entry name" value="Dimeric_a/b-barrel"/>
</dbReference>
<evidence type="ECO:0000313" key="4">
    <source>
        <dbReference type="Proteomes" id="UP000319732"/>
    </source>
</evidence>
<dbReference type="SUPFAM" id="SSF54909">
    <property type="entry name" value="Dimeric alpha+beta barrel"/>
    <property type="match status" value="1"/>
</dbReference>
<reference evidence="3 4" key="1">
    <citation type="submission" date="2019-06" db="EMBL/GenBank/DDBJ databases">
        <title>Whole genome sequence for Cellvibrionaceae sp. R142.</title>
        <authorList>
            <person name="Wang G."/>
        </authorList>
    </citation>
    <scope>NUCLEOTIDE SEQUENCE [LARGE SCALE GENOMIC DNA]</scope>
    <source>
        <strain evidence="3 4">R142</strain>
    </source>
</reference>
<evidence type="ECO:0000259" key="2">
    <source>
        <dbReference type="Pfam" id="PF03795"/>
    </source>
</evidence>
<evidence type="ECO:0000313" key="3">
    <source>
        <dbReference type="EMBL" id="TQV78272.1"/>
    </source>
</evidence>
<dbReference type="Gene3D" id="3.30.70.1060">
    <property type="entry name" value="Dimeric alpha+beta barrel"/>
    <property type="match status" value="1"/>
</dbReference>
<dbReference type="EMBL" id="VHSG01000013">
    <property type="protein sequence ID" value="TQV78272.1"/>
    <property type="molecule type" value="Genomic_DNA"/>
</dbReference>
<dbReference type="NCBIfam" id="NF008473">
    <property type="entry name" value="PRK11370.1"/>
    <property type="match status" value="1"/>
</dbReference>
<dbReference type="PANTHER" id="PTHR33606:SF3">
    <property type="entry name" value="PROTEIN YCII"/>
    <property type="match status" value="1"/>
</dbReference>
<keyword evidence="4" id="KW-1185">Reference proteome</keyword>
<accession>A0A545TM15</accession>
<name>A0A545TM15_9GAMM</name>
<comment type="similarity">
    <text evidence="1">Belongs to the YciI family.</text>
</comment>
<dbReference type="AlphaFoldDB" id="A0A545TM15"/>
<dbReference type="InterPro" id="IPR051807">
    <property type="entry name" value="Sec-metab_biosynth-assoc"/>
</dbReference>
<evidence type="ECO:0000256" key="1">
    <source>
        <dbReference type="ARBA" id="ARBA00007689"/>
    </source>
</evidence>
<dbReference type="RefSeq" id="WP_142905052.1">
    <property type="nucleotide sequence ID" value="NZ_ML660094.1"/>
</dbReference>
<proteinExistence type="inferred from homology"/>
<comment type="caution">
    <text evidence="3">The sequence shown here is derived from an EMBL/GenBank/DDBJ whole genome shotgun (WGS) entry which is preliminary data.</text>
</comment>
<dbReference type="InterPro" id="IPR005545">
    <property type="entry name" value="YCII"/>
</dbReference>
<organism evidence="3 4">
    <name type="scientific">Exilibacterium tricleocarpae</name>
    <dbReference type="NCBI Taxonomy" id="2591008"/>
    <lineage>
        <taxon>Bacteria</taxon>
        <taxon>Pseudomonadati</taxon>
        <taxon>Pseudomonadota</taxon>
        <taxon>Gammaproteobacteria</taxon>
        <taxon>Cellvibrionales</taxon>
        <taxon>Cellvibrionaceae</taxon>
        <taxon>Exilibacterium</taxon>
    </lineage>
</organism>